<dbReference type="PANTHER" id="PTHR33221:SF15">
    <property type="entry name" value="HTH-TYPE TRANSCRIPTIONAL REGULATOR YWGB-RELATED"/>
    <property type="match status" value="1"/>
</dbReference>
<dbReference type="InterPro" id="IPR000944">
    <property type="entry name" value="Tscrpt_reg_Rrf2"/>
</dbReference>
<protein>
    <submittedName>
        <fullName evidence="1">Rrf2 family transcriptional regulator</fullName>
    </submittedName>
</protein>
<dbReference type="InterPro" id="IPR036388">
    <property type="entry name" value="WH-like_DNA-bd_sf"/>
</dbReference>
<evidence type="ECO:0000313" key="2">
    <source>
        <dbReference type="Proteomes" id="UP000266302"/>
    </source>
</evidence>
<reference evidence="1 2" key="1">
    <citation type="submission" date="2018-09" db="EMBL/GenBank/DDBJ databases">
        <title>Draft genome of Simplicispira sp. NY-02.</title>
        <authorList>
            <person name="Im W.T."/>
        </authorList>
    </citation>
    <scope>NUCLEOTIDE SEQUENCE [LARGE SCALE GENOMIC DNA]</scope>
    <source>
        <strain evidence="1 2">NY-02</strain>
    </source>
</reference>
<dbReference type="PANTHER" id="PTHR33221">
    <property type="entry name" value="WINGED HELIX-TURN-HELIX TRANSCRIPTIONAL REGULATOR, RRF2 FAMILY"/>
    <property type="match status" value="1"/>
</dbReference>
<gene>
    <name evidence="1" type="ORF">D3F03_00405</name>
</gene>
<dbReference type="SUPFAM" id="SSF46785">
    <property type="entry name" value="Winged helix' DNA-binding domain"/>
    <property type="match status" value="1"/>
</dbReference>
<dbReference type="OrthoDB" id="9800506at2"/>
<dbReference type="PROSITE" id="PS51197">
    <property type="entry name" value="HTH_RRF2_2"/>
    <property type="match status" value="1"/>
</dbReference>
<dbReference type="EMBL" id="QXJC01000001">
    <property type="protein sequence ID" value="RID98958.1"/>
    <property type="molecule type" value="Genomic_DNA"/>
</dbReference>
<dbReference type="GO" id="GO:0003700">
    <property type="term" value="F:DNA-binding transcription factor activity"/>
    <property type="evidence" value="ECO:0007669"/>
    <property type="project" value="TreeGrafter"/>
</dbReference>
<proteinExistence type="predicted"/>
<dbReference type="RefSeq" id="WP_119107409.1">
    <property type="nucleotide sequence ID" value="NZ_QXJC01000001.1"/>
</dbReference>
<name>A0A398CD92_9BURK</name>
<organism evidence="1 2">
    <name type="scientific">Simplicispira hankyongi</name>
    <dbReference type="NCBI Taxonomy" id="2315688"/>
    <lineage>
        <taxon>Bacteria</taxon>
        <taxon>Pseudomonadati</taxon>
        <taxon>Pseudomonadota</taxon>
        <taxon>Betaproteobacteria</taxon>
        <taxon>Burkholderiales</taxon>
        <taxon>Comamonadaceae</taxon>
        <taxon>Simplicispira</taxon>
    </lineage>
</organism>
<evidence type="ECO:0000313" key="1">
    <source>
        <dbReference type="EMBL" id="RID98958.1"/>
    </source>
</evidence>
<dbReference type="InterPro" id="IPR036390">
    <property type="entry name" value="WH_DNA-bd_sf"/>
</dbReference>
<accession>A0A398CD92</accession>
<comment type="caution">
    <text evidence="1">The sequence shown here is derived from an EMBL/GenBank/DDBJ whole genome shotgun (WGS) entry which is preliminary data.</text>
</comment>
<dbReference type="Gene3D" id="1.10.10.10">
    <property type="entry name" value="Winged helix-like DNA-binding domain superfamily/Winged helix DNA-binding domain"/>
    <property type="match status" value="1"/>
</dbReference>
<dbReference type="AlphaFoldDB" id="A0A398CD92"/>
<dbReference type="Pfam" id="PF02082">
    <property type="entry name" value="Rrf2"/>
    <property type="match status" value="1"/>
</dbReference>
<dbReference type="GO" id="GO:0005829">
    <property type="term" value="C:cytosol"/>
    <property type="evidence" value="ECO:0007669"/>
    <property type="project" value="TreeGrafter"/>
</dbReference>
<dbReference type="Proteomes" id="UP000266302">
    <property type="component" value="Unassembled WGS sequence"/>
</dbReference>
<keyword evidence="2" id="KW-1185">Reference proteome</keyword>
<sequence length="146" mass="15373">MKRNDRLSVALHALLHLALKPEASMTSAEMSACIGSDPAVIRRTLAGLREAGILQTRKGHGGGWQLARPLADLNLKQVQDAIGARIFPAPTRTESPGCLVEQAVEAALDGALAQAAAFLDARLEGIDLQTIAADVARKHAHTKAPS</sequence>